<reference evidence="2" key="1">
    <citation type="journal article" date="2020" name="bioRxiv">
        <title>Comparative genomics of Chlamydomonas.</title>
        <authorList>
            <person name="Craig R.J."/>
            <person name="Hasan A.R."/>
            <person name="Ness R.W."/>
            <person name="Keightley P.D."/>
        </authorList>
    </citation>
    <scope>NUCLEOTIDE SEQUENCE</scope>
    <source>
        <strain evidence="2">CCAP 11/70</strain>
    </source>
</reference>
<gene>
    <name evidence="2" type="ORF">HYH03_007093</name>
</gene>
<dbReference type="SMART" id="SM00507">
    <property type="entry name" value="HNHc"/>
    <property type="match status" value="1"/>
</dbReference>
<protein>
    <recommendedName>
        <fullName evidence="1">HNH nuclease domain-containing protein</fullName>
    </recommendedName>
</protein>
<dbReference type="AlphaFoldDB" id="A0A835Y2R9"/>
<dbReference type="Pfam" id="PF01844">
    <property type="entry name" value="HNH"/>
    <property type="match status" value="1"/>
</dbReference>
<dbReference type="GO" id="GO:0008270">
    <property type="term" value="F:zinc ion binding"/>
    <property type="evidence" value="ECO:0007669"/>
    <property type="project" value="InterPro"/>
</dbReference>
<accession>A0A835Y2R9</accession>
<dbReference type="GO" id="GO:0004519">
    <property type="term" value="F:endonuclease activity"/>
    <property type="evidence" value="ECO:0007669"/>
    <property type="project" value="InterPro"/>
</dbReference>
<keyword evidence="3" id="KW-1185">Reference proteome</keyword>
<feature type="domain" description="HNH nuclease" evidence="1">
    <location>
        <begin position="27"/>
        <end position="91"/>
    </location>
</feature>
<dbReference type="GO" id="GO:0003676">
    <property type="term" value="F:nucleic acid binding"/>
    <property type="evidence" value="ECO:0007669"/>
    <property type="project" value="InterPro"/>
</dbReference>
<dbReference type="PANTHER" id="PTHR33877:SF2">
    <property type="entry name" value="OS07G0170200 PROTEIN"/>
    <property type="match status" value="1"/>
</dbReference>
<dbReference type="InterPro" id="IPR003615">
    <property type="entry name" value="HNH_nuc"/>
</dbReference>
<comment type="caution">
    <text evidence="2">The sequence shown here is derived from an EMBL/GenBank/DDBJ whole genome shotgun (WGS) entry which is preliminary data.</text>
</comment>
<dbReference type="PANTHER" id="PTHR33877">
    <property type="entry name" value="SLL1193 PROTEIN"/>
    <property type="match status" value="1"/>
</dbReference>
<dbReference type="CDD" id="cd00085">
    <property type="entry name" value="HNHc"/>
    <property type="match status" value="1"/>
</dbReference>
<evidence type="ECO:0000259" key="1">
    <source>
        <dbReference type="SMART" id="SM00507"/>
    </source>
</evidence>
<dbReference type="EMBL" id="JAEHOE010000028">
    <property type="protein sequence ID" value="KAG2494853.1"/>
    <property type="molecule type" value="Genomic_DNA"/>
</dbReference>
<name>A0A835Y2R9_9CHLO</name>
<dbReference type="OrthoDB" id="2127950at2759"/>
<sequence length="99" mass="11304">MEPFPSQWNDTPANRDRWQRLQNSNAFLRDQERSRGVLSCHYCGVSPLRIVHWSAPPNEPYKATVDHVIPVARGGPDHPSNMVVSCFPCNAKKADRMPY</sequence>
<evidence type="ECO:0000313" key="3">
    <source>
        <dbReference type="Proteomes" id="UP000612055"/>
    </source>
</evidence>
<organism evidence="2 3">
    <name type="scientific">Edaphochlamys debaryana</name>
    <dbReference type="NCBI Taxonomy" id="47281"/>
    <lineage>
        <taxon>Eukaryota</taxon>
        <taxon>Viridiplantae</taxon>
        <taxon>Chlorophyta</taxon>
        <taxon>core chlorophytes</taxon>
        <taxon>Chlorophyceae</taxon>
        <taxon>CS clade</taxon>
        <taxon>Chlamydomonadales</taxon>
        <taxon>Chlamydomonadales incertae sedis</taxon>
        <taxon>Edaphochlamys</taxon>
    </lineage>
</organism>
<dbReference type="InterPro" id="IPR052892">
    <property type="entry name" value="NA-targeting_endonuclease"/>
</dbReference>
<dbReference type="Gene3D" id="1.10.30.50">
    <property type="match status" value="1"/>
</dbReference>
<proteinExistence type="predicted"/>
<dbReference type="InterPro" id="IPR002711">
    <property type="entry name" value="HNH"/>
</dbReference>
<evidence type="ECO:0000313" key="2">
    <source>
        <dbReference type="EMBL" id="KAG2494853.1"/>
    </source>
</evidence>
<dbReference type="Proteomes" id="UP000612055">
    <property type="component" value="Unassembled WGS sequence"/>
</dbReference>